<organism evidence="1">
    <name type="scientific">Solanum chacoense</name>
    <name type="common">Chaco potato</name>
    <dbReference type="NCBI Taxonomy" id="4108"/>
    <lineage>
        <taxon>Eukaryota</taxon>
        <taxon>Viridiplantae</taxon>
        <taxon>Streptophyta</taxon>
        <taxon>Embryophyta</taxon>
        <taxon>Tracheophyta</taxon>
        <taxon>Spermatophyta</taxon>
        <taxon>Magnoliopsida</taxon>
        <taxon>eudicotyledons</taxon>
        <taxon>Gunneridae</taxon>
        <taxon>Pentapetalae</taxon>
        <taxon>asterids</taxon>
        <taxon>lamiids</taxon>
        <taxon>Solanales</taxon>
        <taxon>Solanaceae</taxon>
        <taxon>Solanoideae</taxon>
        <taxon>Solaneae</taxon>
        <taxon>Solanum</taxon>
    </lineage>
</organism>
<proteinExistence type="predicted"/>
<protein>
    <submittedName>
        <fullName evidence="1">Putative ovule protein</fullName>
    </submittedName>
</protein>
<accession>A0A0V0GJG8</accession>
<evidence type="ECO:0000313" key="1">
    <source>
        <dbReference type="EMBL" id="JAP07911.1"/>
    </source>
</evidence>
<dbReference type="EMBL" id="GEDG01037821">
    <property type="protein sequence ID" value="JAP07911.1"/>
    <property type="molecule type" value="Transcribed_RNA"/>
</dbReference>
<dbReference type="AlphaFoldDB" id="A0A0V0GJG8"/>
<reference evidence="1" key="1">
    <citation type="submission" date="2015-12" db="EMBL/GenBank/DDBJ databases">
        <title>Gene expression during late stages of embryo sac development: a critical building block for successful pollen-pistil interactions.</title>
        <authorList>
            <person name="Liu Y."/>
            <person name="Joly V."/>
            <person name="Sabar M."/>
            <person name="Matton D.P."/>
        </authorList>
    </citation>
    <scope>NUCLEOTIDE SEQUENCE</scope>
</reference>
<name>A0A0V0GJG8_SOLCH</name>
<sequence length="63" mass="7146">MPLPSQKWLKFACPPLTSSILAELPYDNMTCQLTTPMSSHQNFYYHHHPKSVTPSSYIPSPPT</sequence>